<feature type="region of interest" description="Disordered" evidence="2">
    <location>
        <begin position="321"/>
        <end position="341"/>
    </location>
</feature>
<evidence type="ECO:0000313" key="3">
    <source>
        <dbReference type="EMBL" id="KAL3394108.1"/>
    </source>
</evidence>
<dbReference type="Proteomes" id="UP001627154">
    <property type="component" value="Unassembled WGS sequence"/>
</dbReference>
<feature type="compositionally biased region" description="Low complexity" evidence="2">
    <location>
        <begin position="687"/>
        <end position="700"/>
    </location>
</feature>
<feature type="compositionally biased region" description="Acidic residues" evidence="2">
    <location>
        <begin position="330"/>
        <end position="341"/>
    </location>
</feature>
<feature type="region of interest" description="Disordered" evidence="2">
    <location>
        <begin position="359"/>
        <end position="399"/>
    </location>
</feature>
<feature type="compositionally biased region" description="Polar residues" evidence="2">
    <location>
        <begin position="518"/>
        <end position="527"/>
    </location>
</feature>
<gene>
    <name evidence="3" type="ORF">TKK_011161</name>
</gene>
<evidence type="ECO:0000256" key="2">
    <source>
        <dbReference type="SAM" id="MobiDB-lite"/>
    </source>
</evidence>
<sequence length="879" mass="98374">MINRIISKNIVEKMSCRKKIDAKIWNEWSEYTQLMESEVRSLRQDYNRSQESLRAATRRCHDLAKELNSRISQHEKERVLRDDQLSRILRALLVLESRLKQEQKSIRQLLCEKDGVIRNQQLEIARLRRLTKCYIKEARDQTCGCVNIDEIKDMDIDSSDFQLHELSSSSLSKDINHLKCEIITQLSESLDEQQQQQQEQQQQSSSANIRKTHSFAGSDISKASSLTSSENTDTSIITTTTDGSPSLLSTEGFCEGESTDDVSPHSTLNKSSSSSSVSSRCTPTIVTTDSDNEVTMVILGSNGSNSSSDKLKCIVRSESKDDGMDCNYASDEDEGDDEDEPLYENCDKAKSVVVTRTQHRVNADDSSNNNVQLQPTRIEASSPHSNDCESSGNWYSDPDEDKINDELIRHSVYRPNSKHNSVLECVNQILLRDMEDDENVLSVPRRFKHRGKIVRFQPARLSDIESVGSEMERRNSEDTPSSLTTAPPPPPPMTITTTTQDVSSDKNSKDEDNDNETDPSNGSFEATNSEDEYGMRIIPMHALNPESGIEEDVDDTKARPIVIIEPVSDKKSIISRSIKNNSVPVTVADDNLSIKSLALSSNHDYEEIESLPDIIAPMQISVKSAKAPSLPPKPQFHSNTLILKKIPSPSFLIDETSAKKQQASERLNSVVLHPVRSLKFDNDSLMTSTSKKLAESSESAKPPTQQQRLNRPKSIEQIPAKVTSIVKHFEEFKIDNNDDCKKPVTSQIVLDNYDIQQNFEEFKLDDCDLSEGPELRDDSSSSDTYTTLSPTNNLVSSLSSDSHENNNAPLASSNGNYDSFLEATGLSNKSILTPSRMLSNHKSMLKPKDVKYKSKIKATAVMERHAPATLTRHWTGPFV</sequence>
<evidence type="ECO:0008006" key="5">
    <source>
        <dbReference type="Google" id="ProtNLM"/>
    </source>
</evidence>
<feature type="compositionally biased region" description="Polar residues" evidence="2">
    <location>
        <begin position="382"/>
        <end position="394"/>
    </location>
</feature>
<reference evidence="3 4" key="1">
    <citation type="journal article" date="2024" name="bioRxiv">
        <title>A reference genome for Trichogramma kaykai: A tiny desert-dwelling parasitoid wasp with competing sex-ratio distorters.</title>
        <authorList>
            <person name="Culotta J."/>
            <person name="Lindsey A.R."/>
        </authorList>
    </citation>
    <scope>NUCLEOTIDE SEQUENCE [LARGE SCALE GENOMIC DNA]</scope>
    <source>
        <strain evidence="3 4">KSX58</strain>
    </source>
</reference>
<evidence type="ECO:0000256" key="1">
    <source>
        <dbReference type="SAM" id="Coils"/>
    </source>
</evidence>
<accession>A0ABD2WM64</accession>
<feature type="region of interest" description="Disordered" evidence="2">
    <location>
        <begin position="218"/>
        <end position="285"/>
    </location>
</feature>
<name>A0ABD2WM64_9HYME</name>
<feature type="region of interest" description="Disordered" evidence="2">
    <location>
        <begin position="770"/>
        <end position="811"/>
    </location>
</feature>
<proteinExistence type="predicted"/>
<keyword evidence="4" id="KW-1185">Reference proteome</keyword>
<evidence type="ECO:0000313" key="4">
    <source>
        <dbReference type="Proteomes" id="UP001627154"/>
    </source>
</evidence>
<dbReference type="EMBL" id="JBJJXI010000092">
    <property type="protein sequence ID" value="KAL3394108.1"/>
    <property type="molecule type" value="Genomic_DNA"/>
</dbReference>
<dbReference type="AlphaFoldDB" id="A0ABD2WM64"/>
<feature type="compositionally biased region" description="Polar residues" evidence="2">
    <location>
        <begin position="790"/>
        <end position="811"/>
    </location>
</feature>
<comment type="caution">
    <text evidence="3">The sequence shown here is derived from an EMBL/GenBank/DDBJ whole genome shotgun (WGS) entry which is preliminary data.</text>
</comment>
<keyword evidence="1" id="KW-0175">Coiled coil</keyword>
<feature type="coiled-coil region" evidence="1">
    <location>
        <begin position="183"/>
        <end position="210"/>
    </location>
</feature>
<feature type="compositionally biased region" description="Polar residues" evidence="2">
    <location>
        <begin position="364"/>
        <end position="375"/>
    </location>
</feature>
<organism evidence="3 4">
    <name type="scientific">Trichogramma kaykai</name>
    <dbReference type="NCBI Taxonomy" id="54128"/>
    <lineage>
        <taxon>Eukaryota</taxon>
        <taxon>Metazoa</taxon>
        <taxon>Ecdysozoa</taxon>
        <taxon>Arthropoda</taxon>
        <taxon>Hexapoda</taxon>
        <taxon>Insecta</taxon>
        <taxon>Pterygota</taxon>
        <taxon>Neoptera</taxon>
        <taxon>Endopterygota</taxon>
        <taxon>Hymenoptera</taxon>
        <taxon>Apocrita</taxon>
        <taxon>Proctotrupomorpha</taxon>
        <taxon>Chalcidoidea</taxon>
        <taxon>Trichogrammatidae</taxon>
        <taxon>Trichogramma</taxon>
    </lineage>
</organism>
<protein>
    <recommendedName>
        <fullName evidence="5">Shugoshin C-terminal domain-containing protein</fullName>
    </recommendedName>
</protein>
<feature type="region of interest" description="Disordered" evidence="2">
    <location>
        <begin position="465"/>
        <end position="529"/>
    </location>
</feature>
<feature type="compositionally biased region" description="Low complexity" evidence="2">
    <location>
        <begin position="227"/>
        <end position="246"/>
    </location>
</feature>
<feature type="region of interest" description="Disordered" evidence="2">
    <location>
        <begin position="687"/>
        <end position="716"/>
    </location>
</feature>